<dbReference type="InterPro" id="IPR039555">
    <property type="entry name" value="TraF/TrbB"/>
</dbReference>
<dbReference type="HOGENOM" id="CLU_068456_0_0_6"/>
<accession>B6ESY5</accession>
<reference evidence="2 3" key="1">
    <citation type="journal article" date="2008" name="BMC Genomics">
        <title>The genome sequence of the fish pathogen Aliivibrio salmonicida strain LFI1238 shows extensive evidence of gene decay.</title>
        <authorList>
            <person name="Hjerde E."/>
            <person name="Lorentzen M.S."/>
            <person name="Holden M.T."/>
            <person name="Seeger K."/>
            <person name="Paulsen S."/>
            <person name="Bason N."/>
            <person name="Churcher C."/>
            <person name="Harris D."/>
            <person name="Norbertczak H."/>
            <person name="Quail M.A."/>
            <person name="Sanders S."/>
            <person name="Thurston S."/>
            <person name="Parkhill J."/>
            <person name="Willassen N.P."/>
            <person name="Thomson N.R."/>
        </authorList>
    </citation>
    <scope>NUCLEOTIDE SEQUENCE [LARGE SCALE GENOMIC DNA]</scope>
    <source>
        <strain evidence="2 3">LFI1238</strain>
    </source>
</reference>
<geneLocation type="plasmid" evidence="2 3">
    <name>pVSAL840</name>
</geneLocation>
<evidence type="ECO:0000256" key="1">
    <source>
        <dbReference type="SAM" id="SignalP"/>
    </source>
</evidence>
<evidence type="ECO:0000313" key="3">
    <source>
        <dbReference type="Proteomes" id="UP000001730"/>
    </source>
</evidence>
<dbReference type="Pfam" id="PF13728">
    <property type="entry name" value="TraF"/>
    <property type="match status" value="1"/>
</dbReference>
<dbReference type="Proteomes" id="UP000001730">
    <property type="component" value="Plasmid pVSAL840"/>
</dbReference>
<keyword evidence="2" id="KW-0614">Plasmid</keyword>
<dbReference type="InterPro" id="IPR014110">
    <property type="entry name" value="TraF"/>
</dbReference>
<proteinExistence type="predicted"/>
<dbReference type="RefSeq" id="WP_012548852.1">
    <property type="nucleotide sequence ID" value="NC_011311.1"/>
</dbReference>
<keyword evidence="1" id="KW-0732">Signal</keyword>
<dbReference type="KEGG" id="vsa:VSAL_p840_14"/>
<feature type="signal peptide" evidence="1">
    <location>
        <begin position="1"/>
        <end position="18"/>
    </location>
</feature>
<sequence>MNRCIAMIAFFVSTGVLAAPNGWRWYNEPTQDAKAPAPITKPNTVTRTLSARAQLTWFKEQHQEAQAAATIDPSNNQKVEKAMRLNQYVSNQSSQFGMTFKEVLLSHPELSYTKDRPVEQAARSTYLELEREKKVHTIKQMAAEGWGFFFVYEGKDTLSQTLAPSIQQFATTHGIEVLGISKDGTTLESIRENRMDDNTLNVAYLPALLLVNPNTKTIKPLAYGFISQDQLLGRFYNVATHYNSPDF</sequence>
<organism evidence="2 3">
    <name type="scientific">Aliivibrio salmonicida (strain LFI1238)</name>
    <name type="common">Vibrio salmonicida (strain LFI1238)</name>
    <dbReference type="NCBI Taxonomy" id="316275"/>
    <lineage>
        <taxon>Bacteria</taxon>
        <taxon>Pseudomonadati</taxon>
        <taxon>Pseudomonadota</taxon>
        <taxon>Gammaproteobacteria</taxon>
        <taxon>Vibrionales</taxon>
        <taxon>Vibrionaceae</taxon>
        <taxon>Aliivibrio</taxon>
    </lineage>
</organism>
<name>B6ESY5_ALISL</name>
<protein>
    <submittedName>
        <fullName evidence="2">Conjugative transfer protein TraF</fullName>
    </submittedName>
</protein>
<keyword evidence="3" id="KW-1185">Reference proteome</keyword>
<feature type="chain" id="PRO_5002842582" evidence="1">
    <location>
        <begin position="19"/>
        <end position="247"/>
    </location>
</feature>
<evidence type="ECO:0000313" key="2">
    <source>
        <dbReference type="EMBL" id="CAQ81873.1"/>
    </source>
</evidence>
<dbReference type="EMBL" id="FM178381">
    <property type="protein sequence ID" value="CAQ81873.1"/>
    <property type="molecule type" value="Genomic_DNA"/>
</dbReference>
<dbReference type="NCBIfam" id="TIGR02739">
    <property type="entry name" value="TraF"/>
    <property type="match status" value="1"/>
</dbReference>
<dbReference type="AlphaFoldDB" id="B6ESY5"/>
<gene>
    <name evidence="2" type="primary">traF</name>
    <name evidence="2" type="ordered locus">VSAL_p840_14</name>
</gene>